<protein>
    <recommendedName>
        <fullName evidence="1">NAD-dependent epimerase/dehydratase domain-containing protein</fullName>
    </recommendedName>
</protein>
<dbReference type="PANTHER" id="PTHR43245">
    <property type="entry name" value="BIFUNCTIONAL POLYMYXIN RESISTANCE PROTEIN ARNA"/>
    <property type="match status" value="1"/>
</dbReference>
<dbReference type="InterPro" id="IPR036291">
    <property type="entry name" value="NAD(P)-bd_dom_sf"/>
</dbReference>
<dbReference type="InterPro" id="IPR050177">
    <property type="entry name" value="Lipid_A_modif_metabolic_enz"/>
</dbReference>
<dbReference type="SUPFAM" id="SSF51735">
    <property type="entry name" value="NAD(P)-binding Rossmann-fold domains"/>
    <property type="match status" value="1"/>
</dbReference>
<gene>
    <name evidence="2" type="ORF">MNBD_NITROSPINAE02-525</name>
</gene>
<proteinExistence type="predicted"/>
<dbReference type="Pfam" id="PF01370">
    <property type="entry name" value="Epimerase"/>
    <property type="match status" value="2"/>
</dbReference>
<sequence length="299" mass="33545">MGIVEEKNKSVIVTGARSQIGYYLLPRLIDSGYKVFAITRAQADERFLKSPSLTWVRLDIGKNGFNGFGSGDAVNYIHIAPLPLLPALVESLHRLGVTRIIAFGSTSRYSKINSSSNRERAYAKALASSEEELAKKHHQLGVDWTIFRPTLIYGCGMDKNITTIANTIRKYGMFPVVGEGKGKRQPVHADDLAMACVRSINHPSTYNRAYNLSGGETLTYGEMVNRIFDGLCKKRRRIKIPLPLFRAALKVISFLPKYNYVTEEMADRINDDLCFDHSDATNDFGFSPRGFSFDKEFIK</sequence>
<organism evidence="2">
    <name type="scientific">hydrothermal vent metagenome</name>
    <dbReference type="NCBI Taxonomy" id="652676"/>
    <lineage>
        <taxon>unclassified sequences</taxon>
        <taxon>metagenomes</taxon>
        <taxon>ecological metagenomes</taxon>
    </lineage>
</organism>
<dbReference type="AlphaFoldDB" id="A0A3B1CG77"/>
<dbReference type="Gene3D" id="3.40.50.720">
    <property type="entry name" value="NAD(P)-binding Rossmann-like Domain"/>
    <property type="match status" value="1"/>
</dbReference>
<feature type="domain" description="NAD-dependent epimerase/dehydratase" evidence="1">
    <location>
        <begin position="11"/>
        <end position="62"/>
    </location>
</feature>
<evidence type="ECO:0000259" key="1">
    <source>
        <dbReference type="Pfam" id="PF01370"/>
    </source>
</evidence>
<dbReference type="PANTHER" id="PTHR43245:SF51">
    <property type="entry name" value="SHORT CHAIN DEHYDROGENASE_REDUCTASE FAMILY 42E, MEMBER 2"/>
    <property type="match status" value="1"/>
</dbReference>
<evidence type="ECO:0000313" key="2">
    <source>
        <dbReference type="EMBL" id="VAX17755.1"/>
    </source>
</evidence>
<feature type="domain" description="NAD-dependent epimerase/dehydratase" evidence="1">
    <location>
        <begin position="88"/>
        <end position="212"/>
    </location>
</feature>
<name>A0A3B1CG77_9ZZZZ</name>
<dbReference type="InterPro" id="IPR001509">
    <property type="entry name" value="Epimerase_deHydtase"/>
</dbReference>
<dbReference type="EMBL" id="UOGE01000027">
    <property type="protein sequence ID" value="VAX17755.1"/>
    <property type="molecule type" value="Genomic_DNA"/>
</dbReference>
<accession>A0A3B1CG77</accession>
<reference evidence="2" key="1">
    <citation type="submission" date="2018-06" db="EMBL/GenBank/DDBJ databases">
        <authorList>
            <person name="Zhirakovskaya E."/>
        </authorList>
    </citation>
    <scope>NUCLEOTIDE SEQUENCE</scope>
</reference>